<keyword evidence="1" id="KW-1133">Transmembrane helix</keyword>
<dbReference type="HOGENOM" id="CLU_1270828_0_0_10"/>
<dbReference type="EMBL" id="CP002691">
    <property type="protein sequence ID" value="AEE49391.1"/>
    <property type="molecule type" value="Genomic_DNA"/>
</dbReference>
<dbReference type="Proteomes" id="UP000008461">
    <property type="component" value="Chromosome"/>
</dbReference>
<feature type="transmembrane region" description="Helical" evidence="1">
    <location>
        <begin position="93"/>
        <end position="112"/>
    </location>
</feature>
<gene>
    <name evidence="2" type="ordered locus">Halhy_1498</name>
</gene>
<dbReference type="STRING" id="760192.Halhy_1498"/>
<accession>F4KYF0</accession>
<reference key="2">
    <citation type="submission" date="2011-04" db="EMBL/GenBank/DDBJ databases">
        <title>Complete sequence of chromosome of Haliscomenobacter hydrossis DSM 1100.</title>
        <authorList>
            <consortium name="US DOE Joint Genome Institute (JGI-PGF)"/>
            <person name="Lucas S."/>
            <person name="Han J."/>
            <person name="Lapidus A."/>
            <person name="Bruce D."/>
            <person name="Goodwin L."/>
            <person name="Pitluck S."/>
            <person name="Peters L."/>
            <person name="Kyrpides N."/>
            <person name="Mavromatis K."/>
            <person name="Ivanova N."/>
            <person name="Ovchinnikova G."/>
            <person name="Pagani I."/>
            <person name="Daligault H."/>
            <person name="Detter J.C."/>
            <person name="Han C."/>
            <person name="Land M."/>
            <person name="Hauser L."/>
            <person name="Markowitz V."/>
            <person name="Cheng J.-F."/>
            <person name="Hugenholtz P."/>
            <person name="Woyke T."/>
            <person name="Wu D."/>
            <person name="Verbarg S."/>
            <person name="Frueling A."/>
            <person name="Brambilla E."/>
            <person name="Klenk H.-P."/>
            <person name="Eisen J.A."/>
        </authorList>
    </citation>
    <scope>NUCLEOTIDE SEQUENCE</scope>
    <source>
        <strain>DSM 1100</strain>
    </source>
</reference>
<feature type="transmembrane region" description="Helical" evidence="1">
    <location>
        <begin position="186"/>
        <end position="207"/>
    </location>
</feature>
<dbReference type="AlphaFoldDB" id="F4KYF0"/>
<feature type="transmembrane region" description="Helical" evidence="1">
    <location>
        <begin position="6"/>
        <end position="26"/>
    </location>
</feature>
<feature type="transmembrane region" description="Helical" evidence="1">
    <location>
        <begin position="63"/>
        <end position="81"/>
    </location>
</feature>
<feature type="transmembrane region" description="Helical" evidence="1">
    <location>
        <begin position="124"/>
        <end position="141"/>
    </location>
</feature>
<sequence>MKSWQFLITNSSELILLINIVLSLVYGWKHWPLLKYFSWLLFFSLIVQIVAKMMWLQKMNNLPLLHFYTLVEFVLISLFYHQIFKQNLIWSKNIRWFIASVLALILANSIFFQPITVFNANTKTLTQVIYIAYAVGFYLNATHHQAESYHNVLKTVNSAILLYYTGSLFIFMFSNVLLGLEQSHNLFWVANAVLYLIFQLLVFTAIWKFRQTKSTYS</sequence>
<organism evidence="2 3">
    <name type="scientific">Haliscomenobacter hydrossis (strain ATCC 27775 / DSM 1100 / LMG 10767 / O)</name>
    <dbReference type="NCBI Taxonomy" id="760192"/>
    <lineage>
        <taxon>Bacteria</taxon>
        <taxon>Pseudomonadati</taxon>
        <taxon>Bacteroidota</taxon>
        <taxon>Saprospiria</taxon>
        <taxon>Saprospirales</taxon>
        <taxon>Haliscomenobacteraceae</taxon>
        <taxon>Haliscomenobacter</taxon>
    </lineage>
</organism>
<feature type="transmembrane region" description="Helical" evidence="1">
    <location>
        <begin position="33"/>
        <end position="51"/>
    </location>
</feature>
<dbReference type="KEGG" id="hhy:Halhy_1498"/>
<evidence type="ECO:0000313" key="3">
    <source>
        <dbReference type="Proteomes" id="UP000008461"/>
    </source>
</evidence>
<feature type="transmembrane region" description="Helical" evidence="1">
    <location>
        <begin position="161"/>
        <end position="180"/>
    </location>
</feature>
<evidence type="ECO:0000256" key="1">
    <source>
        <dbReference type="SAM" id="Phobius"/>
    </source>
</evidence>
<keyword evidence="1" id="KW-0472">Membrane</keyword>
<name>F4KYF0_HALH1</name>
<reference evidence="2 3" key="1">
    <citation type="journal article" date="2011" name="Stand. Genomic Sci.">
        <title>Complete genome sequence of Haliscomenobacter hydrossis type strain (O).</title>
        <authorList>
            <consortium name="US DOE Joint Genome Institute (JGI-PGF)"/>
            <person name="Daligault H."/>
            <person name="Lapidus A."/>
            <person name="Zeytun A."/>
            <person name="Nolan M."/>
            <person name="Lucas S."/>
            <person name="Del Rio T.G."/>
            <person name="Tice H."/>
            <person name="Cheng J.F."/>
            <person name="Tapia R."/>
            <person name="Han C."/>
            <person name="Goodwin L."/>
            <person name="Pitluck S."/>
            <person name="Liolios K."/>
            <person name="Pagani I."/>
            <person name="Ivanova N."/>
            <person name="Huntemann M."/>
            <person name="Mavromatis K."/>
            <person name="Mikhailova N."/>
            <person name="Pati A."/>
            <person name="Chen A."/>
            <person name="Palaniappan K."/>
            <person name="Land M."/>
            <person name="Hauser L."/>
            <person name="Brambilla E.M."/>
            <person name="Rohde M."/>
            <person name="Verbarg S."/>
            <person name="Goker M."/>
            <person name="Bristow J."/>
            <person name="Eisen J.A."/>
            <person name="Markowitz V."/>
            <person name="Hugenholtz P."/>
            <person name="Kyrpides N.C."/>
            <person name="Klenk H.P."/>
            <person name="Woyke T."/>
        </authorList>
    </citation>
    <scope>NUCLEOTIDE SEQUENCE [LARGE SCALE GENOMIC DNA]</scope>
    <source>
        <strain evidence="3">ATCC 27775 / DSM 1100 / LMG 10767 / O</strain>
    </source>
</reference>
<evidence type="ECO:0000313" key="2">
    <source>
        <dbReference type="EMBL" id="AEE49391.1"/>
    </source>
</evidence>
<keyword evidence="1" id="KW-0812">Transmembrane</keyword>
<proteinExistence type="predicted"/>
<keyword evidence="3" id="KW-1185">Reference proteome</keyword>
<protein>
    <submittedName>
        <fullName evidence="2">Uncharacterized protein</fullName>
    </submittedName>
</protein>